<feature type="non-terminal residue" evidence="2">
    <location>
        <position position="1"/>
    </location>
</feature>
<keyword evidence="3" id="KW-1185">Reference proteome</keyword>
<reference evidence="2 3" key="1">
    <citation type="submission" date="2015-09" db="EMBL/GenBank/DDBJ databases">
        <title>Draft genome of the scarab beetle Oryctes borbonicus.</title>
        <authorList>
            <person name="Meyer J.M."/>
            <person name="Markov G.V."/>
            <person name="Baskaran P."/>
            <person name="Herrmann M."/>
            <person name="Sommer R.J."/>
            <person name="Roedelsperger C."/>
        </authorList>
    </citation>
    <scope>NUCLEOTIDE SEQUENCE [LARGE SCALE GENOMIC DNA]</scope>
    <source>
        <strain evidence="2">OB123</strain>
        <tissue evidence="2">Whole animal</tissue>
    </source>
</reference>
<comment type="caution">
    <text evidence="2">The sequence shown here is derived from an EMBL/GenBank/DDBJ whole genome shotgun (WGS) entry which is preliminary data.</text>
</comment>
<dbReference type="Proteomes" id="UP000051574">
    <property type="component" value="Unassembled WGS sequence"/>
</dbReference>
<dbReference type="EMBL" id="LJIG01022540">
    <property type="protein sequence ID" value="KRT80035.1"/>
    <property type="molecule type" value="Genomic_DNA"/>
</dbReference>
<protein>
    <submittedName>
        <fullName evidence="2">Uncharacterized protein</fullName>
    </submittedName>
</protein>
<dbReference type="AlphaFoldDB" id="A0A0T6AXY3"/>
<evidence type="ECO:0000313" key="3">
    <source>
        <dbReference type="Proteomes" id="UP000051574"/>
    </source>
</evidence>
<dbReference type="OrthoDB" id="8193942at2759"/>
<organism evidence="2 3">
    <name type="scientific">Oryctes borbonicus</name>
    <dbReference type="NCBI Taxonomy" id="1629725"/>
    <lineage>
        <taxon>Eukaryota</taxon>
        <taxon>Metazoa</taxon>
        <taxon>Ecdysozoa</taxon>
        <taxon>Arthropoda</taxon>
        <taxon>Hexapoda</taxon>
        <taxon>Insecta</taxon>
        <taxon>Pterygota</taxon>
        <taxon>Neoptera</taxon>
        <taxon>Endopterygota</taxon>
        <taxon>Coleoptera</taxon>
        <taxon>Polyphaga</taxon>
        <taxon>Scarabaeiformia</taxon>
        <taxon>Scarabaeidae</taxon>
        <taxon>Dynastinae</taxon>
        <taxon>Oryctes</taxon>
    </lineage>
</organism>
<feature type="region of interest" description="Disordered" evidence="1">
    <location>
        <begin position="22"/>
        <end position="110"/>
    </location>
</feature>
<evidence type="ECO:0000313" key="2">
    <source>
        <dbReference type="EMBL" id="KRT80035.1"/>
    </source>
</evidence>
<feature type="compositionally biased region" description="Polar residues" evidence="1">
    <location>
        <begin position="24"/>
        <end position="34"/>
    </location>
</feature>
<sequence>KTITVTGVKNAQLICIKDEGSIIESPNHSPPSDSRQIRSHSAPHPIRFELKDQNECHETNTKEGHSPTRRSTSNDAICKQPCCHERPLPSREERRTPRSEYATSSTNNAGMERASRIKISRLPKVPLHPLKMLPKKFALNVLEYKVNYLKARKGDHMYKKSAIKQPWILMGEISDKILEELLQVIGTEIEVNDVIEGIFASEFV</sequence>
<proteinExistence type="predicted"/>
<name>A0A0T6AXY3_9SCAR</name>
<evidence type="ECO:0000256" key="1">
    <source>
        <dbReference type="SAM" id="MobiDB-lite"/>
    </source>
</evidence>
<feature type="compositionally biased region" description="Basic and acidic residues" evidence="1">
    <location>
        <begin position="82"/>
        <end position="98"/>
    </location>
</feature>
<feature type="compositionally biased region" description="Basic and acidic residues" evidence="1">
    <location>
        <begin position="46"/>
        <end position="66"/>
    </location>
</feature>
<accession>A0A0T6AXY3</accession>
<gene>
    <name evidence="2" type="ORF">AMK59_7327</name>
</gene>